<evidence type="ECO:0000313" key="1">
    <source>
        <dbReference type="EMBL" id="KAK6324977.1"/>
    </source>
</evidence>
<dbReference type="Proteomes" id="UP001356427">
    <property type="component" value="Unassembled WGS sequence"/>
</dbReference>
<sequence length="93" mass="10431">MKANIERNRQDALMLRQARLACRQLAGEGGGTSAKVAKTIDSGEGFFIDEEEEGQEEQRANKVVHQPELCCAVRSSMWTKDTSAHQYEYDPRG</sequence>
<dbReference type="EMBL" id="JAGTTL010000003">
    <property type="protein sequence ID" value="KAK6324977.1"/>
    <property type="molecule type" value="Genomic_DNA"/>
</dbReference>
<name>A0AAN8ME98_9TELE</name>
<accession>A0AAN8ME98</accession>
<proteinExistence type="predicted"/>
<protein>
    <submittedName>
        <fullName evidence="1">Uncharacterized protein</fullName>
    </submittedName>
</protein>
<dbReference type="AlphaFoldDB" id="A0AAN8ME98"/>
<evidence type="ECO:0000313" key="2">
    <source>
        <dbReference type="Proteomes" id="UP001356427"/>
    </source>
</evidence>
<gene>
    <name evidence="1" type="ORF">J4Q44_G00043190</name>
</gene>
<keyword evidence="2" id="KW-1185">Reference proteome</keyword>
<organism evidence="1 2">
    <name type="scientific">Coregonus suidteri</name>
    <dbReference type="NCBI Taxonomy" id="861788"/>
    <lineage>
        <taxon>Eukaryota</taxon>
        <taxon>Metazoa</taxon>
        <taxon>Chordata</taxon>
        <taxon>Craniata</taxon>
        <taxon>Vertebrata</taxon>
        <taxon>Euteleostomi</taxon>
        <taxon>Actinopterygii</taxon>
        <taxon>Neopterygii</taxon>
        <taxon>Teleostei</taxon>
        <taxon>Protacanthopterygii</taxon>
        <taxon>Salmoniformes</taxon>
        <taxon>Salmonidae</taxon>
        <taxon>Coregoninae</taxon>
        <taxon>Coregonus</taxon>
    </lineage>
</organism>
<comment type="caution">
    <text evidence="1">The sequence shown here is derived from an EMBL/GenBank/DDBJ whole genome shotgun (WGS) entry which is preliminary data.</text>
</comment>
<reference evidence="1 2" key="1">
    <citation type="submission" date="2021-04" db="EMBL/GenBank/DDBJ databases">
        <authorList>
            <person name="De Guttry C."/>
            <person name="Zahm M."/>
            <person name="Klopp C."/>
            <person name="Cabau C."/>
            <person name="Louis A."/>
            <person name="Berthelot C."/>
            <person name="Parey E."/>
            <person name="Roest Crollius H."/>
            <person name="Montfort J."/>
            <person name="Robinson-Rechavi M."/>
            <person name="Bucao C."/>
            <person name="Bouchez O."/>
            <person name="Gislard M."/>
            <person name="Lluch J."/>
            <person name="Milhes M."/>
            <person name="Lampietro C."/>
            <person name="Lopez Roques C."/>
            <person name="Donnadieu C."/>
            <person name="Braasch I."/>
            <person name="Desvignes T."/>
            <person name="Postlethwait J."/>
            <person name="Bobe J."/>
            <person name="Wedekind C."/>
            <person name="Guiguen Y."/>
        </authorList>
    </citation>
    <scope>NUCLEOTIDE SEQUENCE [LARGE SCALE GENOMIC DNA]</scope>
    <source>
        <strain evidence="1">Cs_M1</strain>
        <tissue evidence="1">Blood</tissue>
    </source>
</reference>